<sequence>MSEDLQKLVDTAEASIRAAAVVAEQDASRPLYHFRAPSQWMDDPNGIIFHDGMYHMMYSLNPHNAEHRAGMVYKTAVRVWDVNSEDWTGGITVWGHARSKDLVHWEHLPIAVYPSIDKGEHFVWFGCTVINDEGVPMAVYTAIGPDMRPEDTAEQWAALGSPDLMTWRPLPSNPLLTGAVHGDRVIGEWRDPFLFKDAGRTFMVLGGRCDGKPVVALYEATNPGFTAWTYRGIIFTHPRGGVPSAECPNLFKLGNKWVLLVSPHAEVEYYVGELDPDRCTFTIENSGIVDYSRNFYATNVLFDDRGRALAWGALVGFKETKGWNCCVSLPREFSLSADGALLQSPAAELRALRGPRLDIHHSTAKGPVVIGRLAQGQCLEFEAEFDHTATASFGLSIIHQDGRLDIELSPDSFRLGGFTAPLARREKKTKLQLFIDRTVLEIFIDNAACAARVIPLVRGAVEIGLYSNGGEAASAHGSVWQLQAEDLFTRFQG</sequence>
<dbReference type="Pfam" id="PF08244">
    <property type="entry name" value="Glyco_hydro_32C"/>
    <property type="match status" value="1"/>
</dbReference>
<dbReference type="Pfam" id="PF00251">
    <property type="entry name" value="Glyco_hydro_32N"/>
    <property type="match status" value="2"/>
</dbReference>
<dbReference type="Gene3D" id="2.60.120.560">
    <property type="entry name" value="Exo-inulinase, domain 1"/>
    <property type="match status" value="1"/>
</dbReference>
<dbReference type="SMART" id="SM00640">
    <property type="entry name" value="Glyco_32"/>
    <property type="match status" value="1"/>
</dbReference>
<evidence type="ECO:0000259" key="7">
    <source>
        <dbReference type="Pfam" id="PF08244"/>
    </source>
</evidence>
<feature type="domain" description="Glycosyl hydrolase family 32 N-terminal" evidence="6">
    <location>
        <begin position="33"/>
        <end position="68"/>
    </location>
</feature>
<accession>A0A4R1NGR5</accession>
<dbReference type="InterPro" id="IPR013148">
    <property type="entry name" value="Glyco_hydro_32_N"/>
</dbReference>
<dbReference type="InterPro" id="IPR013189">
    <property type="entry name" value="Glyco_hydro_32_C"/>
</dbReference>
<comment type="similarity">
    <text evidence="1 5">Belongs to the glycosyl hydrolase 32 family.</text>
</comment>
<dbReference type="PANTHER" id="PTHR43101">
    <property type="entry name" value="BETA-FRUCTOSIDASE"/>
    <property type="match status" value="1"/>
</dbReference>
<evidence type="ECO:0000256" key="4">
    <source>
        <dbReference type="ARBA" id="ARBA00023295"/>
    </source>
</evidence>
<evidence type="ECO:0000256" key="5">
    <source>
        <dbReference type="RuleBase" id="RU362110"/>
    </source>
</evidence>
<keyword evidence="3 5" id="KW-0378">Hydrolase</keyword>
<feature type="domain" description="Glycosyl hydrolase family 32 C-terminal" evidence="7">
    <location>
        <begin position="349"/>
        <end position="481"/>
    </location>
</feature>
<dbReference type="EC" id="3.2.1.26" evidence="2"/>
<dbReference type="InterPro" id="IPR013320">
    <property type="entry name" value="ConA-like_dom_sf"/>
</dbReference>
<reference evidence="8 9" key="1">
    <citation type="submission" date="2019-02" db="EMBL/GenBank/DDBJ databases">
        <title>Investigation of anaerobic lignin degradation for improved lignocellulosic biofuels.</title>
        <authorList>
            <person name="Deangelis K."/>
        </authorList>
    </citation>
    <scope>NUCLEOTIDE SEQUENCE [LARGE SCALE GENOMIC DNA]</scope>
    <source>
        <strain evidence="8 9">159R</strain>
    </source>
</reference>
<dbReference type="EMBL" id="SJOI01000001">
    <property type="protein sequence ID" value="TCL03330.1"/>
    <property type="molecule type" value="Genomic_DNA"/>
</dbReference>
<dbReference type="PANTHER" id="PTHR43101:SF1">
    <property type="entry name" value="BETA-FRUCTOSIDASE"/>
    <property type="match status" value="1"/>
</dbReference>
<organism evidence="8 9">
    <name type="scientific">Sodalis ligni</name>
    <dbReference type="NCBI Taxonomy" id="2697027"/>
    <lineage>
        <taxon>Bacteria</taxon>
        <taxon>Pseudomonadati</taxon>
        <taxon>Pseudomonadota</taxon>
        <taxon>Gammaproteobacteria</taxon>
        <taxon>Enterobacterales</taxon>
        <taxon>Bruguierivoracaceae</taxon>
        <taxon>Sodalis</taxon>
    </lineage>
</organism>
<dbReference type="AlphaFoldDB" id="A0A4R1NGR5"/>
<name>A0A4R1NGR5_9GAMM</name>
<dbReference type="Proteomes" id="UP000294555">
    <property type="component" value="Unassembled WGS sequence"/>
</dbReference>
<evidence type="ECO:0000313" key="9">
    <source>
        <dbReference type="Proteomes" id="UP000294555"/>
    </source>
</evidence>
<evidence type="ECO:0000256" key="3">
    <source>
        <dbReference type="ARBA" id="ARBA00022801"/>
    </source>
</evidence>
<dbReference type="SUPFAM" id="SSF75005">
    <property type="entry name" value="Arabinanase/levansucrase/invertase"/>
    <property type="match status" value="1"/>
</dbReference>
<evidence type="ECO:0000256" key="1">
    <source>
        <dbReference type="ARBA" id="ARBA00009902"/>
    </source>
</evidence>
<keyword evidence="9" id="KW-1185">Reference proteome</keyword>
<keyword evidence="4 5" id="KW-0326">Glycosidase</keyword>
<proteinExistence type="inferred from homology"/>
<dbReference type="CDD" id="cd08996">
    <property type="entry name" value="GH32_FFase"/>
    <property type="match status" value="1"/>
</dbReference>
<dbReference type="InterPro" id="IPR051214">
    <property type="entry name" value="GH32_Enzymes"/>
</dbReference>
<protein>
    <recommendedName>
        <fullName evidence="2">beta-fructofuranosidase</fullName>
        <ecNumber evidence="2">3.2.1.26</ecNumber>
    </recommendedName>
</protein>
<evidence type="ECO:0000256" key="2">
    <source>
        <dbReference type="ARBA" id="ARBA00012758"/>
    </source>
</evidence>
<dbReference type="InterPro" id="IPR001362">
    <property type="entry name" value="Glyco_hydro_32"/>
</dbReference>
<dbReference type="GO" id="GO:0005975">
    <property type="term" value="P:carbohydrate metabolic process"/>
    <property type="evidence" value="ECO:0007669"/>
    <property type="project" value="InterPro"/>
</dbReference>
<dbReference type="GO" id="GO:0004564">
    <property type="term" value="F:beta-fructofuranosidase activity"/>
    <property type="evidence" value="ECO:0007669"/>
    <property type="project" value="UniProtKB-EC"/>
</dbReference>
<comment type="caution">
    <text evidence="8">The sequence shown here is derived from an EMBL/GenBank/DDBJ whole genome shotgun (WGS) entry which is preliminary data.</text>
</comment>
<dbReference type="OrthoDB" id="9801455at2"/>
<dbReference type="Gene3D" id="2.115.10.20">
    <property type="entry name" value="Glycosyl hydrolase domain, family 43"/>
    <property type="match status" value="1"/>
</dbReference>
<feature type="domain" description="Glycosyl hydrolase family 32 N-terminal" evidence="6">
    <location>
        <begin position="86"/>
        <end position="345"/>
    </location>
</feature>
<gene>
    <name evidence="8" type="ORF">EZJ58_1392</name>
</gene>
<dbReference type="RefSeq" id="WP_132922208.1">
    <property type="nucleotide sequence ID" value="NZ_SJOI01000001.1"/>
</dbReference>
<evidence type="ECO:0000313" key="8">
    <source>
        <dbReference type="EMBL" id="TCL03330.1"/>
    </source>
</evidence>
<dbReference type="SUPFAM" id="SSF49899">
    <property type="entry name" value="Concanavalin A-like lectins/glucanases"/>
    <property type="match status" value="1"/>
</dbReference>
<dbReference type="InterPro" id="IPR023296">
    <property type="entry name" value="Glyco_hydro_beta-prop_sf"/>
</dbReference>
<evidence type="ECO:0000259" key="6">
    <source>
        <dbReference type="Pfam" id="PF00251"/>
    </source>
</evidence>